<reference evidence="1 2" key="1">
    <citation type="submission" date="2006-02" db="EMBL/GenBank/DDBJ databases">
        <authorList>
            <person name="Pinhassi J."/>
            <person name="Pedros-Alio C."/>
            <person name="Ferriera S."/>
            <person name="Johnson J."/>
            <person name="Kravitz S."/>
            <person name="Halpern A."/>
            <person name="Remington K."/>
            <person name="Beeson K."/>
            <person name="Tran B."/>
            <person name="Rogers Y.-H."/>
            <person name="Friedman R."/>
            <person name="Venter J.C."/>
        </authorList>
    </citation>
    <scope>NUCLEOTIDE SEQUENCE [LARGE SCALE GENOMIC DNA]</scope>
    <source>
        <strain evidence="1 2">MED297</strain>
    </source>
</reference>
<dbReference type="RefSeq" id="WP_008046245.1">
    <property type="nucleotide sequence ID" value="NZ_CH724152.1"/>
</dbReference>
<organism evidence="1 2">
    <name type="scientific">Reinekea blandensis MED297</name>
    <dbReference type="NCBI Taxonomy" id="314283"/>
    <lineage>
        <taxon>Bacteria</taxon>
        <taxon>Pseudomonadati</taxon>
        <taxon>Pseudomonadota</taxon>
        <taxon>Gammaproteobacteria</taxon>
        <taxon>Oceanospirillales</taxon>
        <taxon>Saccharospirillaceae</taxon>
        <taxon>Reinekea</taxon>
    </lineage>
</organism>
<gene>
    <name evidence="1" type="ORF">MED297_09631</name>
</gene>
<dbReference type="Proteomes" id="UP000005953">
    <property type="component" value="Unassembled WGS sequence"/>
</dbReference>
<evidence type="ECO:0000313" key="2">
    <source>
        <dbReference type="Proteomes" id="UP000005953"/>
    </source>
</evidence>
<sequence length="95" mass="10658">MNLLQSLLCQALSLPLSELDSTLKRRADASDLPISQDELRSILACDPAVTDQVWKLSVMTCLPHQWLFDAFKLQCELSVSAVNVEDKWQFSSVCC</sequence>
<accession>A4BK62</accession>
<proteinExistence type="predicted"/>
<keyword evidence="2" id="KW-1185">Reference proteome</keyword>
<dbReference type="EMBL" id="AAOE01000041">
    <property type="protein sequence ID" value="EAR07491.1"/>
    <property type="molecule type" value="Genomic_DNA"/>
</dbReference>
<protein>
    <submittedName>
        <fullName evidence="1">Uncharacterized protein</fullName>
    </submittedName>
</protein>
<dbReference type="STRING" id="314283.MED297_09631"/>
<dbReference type="AlphaFoldDB" id="A4BK62"/>
<name>A4BK62_9GAMM</name>
<comment type="caution">
    <text evidence="1">The sequence shown here is derived from an EMBL/GenBank/DDBJ whole genome shotgun (WGS) entry which is preliminary data.</text>
</comment>
<dbReference type="HOGENOM" id="CLU_2370773_0_0_6"/>
<evidence type="ECO:0000313" key="1">
    <source>
        <dbReference type="EMBL" id="EAR07491.1"/>
    </source>
</evidence>